<feature type="region of interest" description="Disordered" evidence="1">
    <location>
        <begin position="1"/>
        <end position="55"/>
    </location>
</feature>
<name>A0A9D4S5H1_DREPO</name>
<dbReference type="EMBL" id="JAIWYP010000001">
    <property type="protein sequence ID" value="KAH3892276.1"/>
    <property type="molecule type" value="Genomic_DNA"/>
</dbReference>
<evidence type="ECO:0000256" key="1">
    <source>
        <dbReference type="SAM" id="MobiDB-lite"/>
    </source>
</evidence>
<evidence type="ECO:0000313" key="2">
    <source>
        <dbReference type="EMBL" id="KAH3892276.1"/>
    </source>
</evidence>
<organism evidence="2 3">
    <name type="scientific">Dreissena polymorpha</name>
    <name type="common">Zebra mussel</name>
    <name type="synonym">Mytilus polymorpha</name>
    <dbReference type="NCBI Taxonomy" id="45954"/>
    <lineage>
        <taxon>Eukaryota</taxon>
        <taxon>Metazoa</taxon>
        <taxon>Spiralia</taxon>
        <taxon>Lophotrochozoa</taxon>
        <taxon>Mollusca</taxon>
        <taxon>Bivalvia</taxon>
        <taxon>Autobranchia</taxon>
        <taxon>Heteroconchia</taxon>
        <taxon>Euheterodonta</taxon>
        <taxon>Imparidentia</taxon>
        <taxon>Neoheterodontei</taxon>
        <taxon>Myida</taxon>
        <taxon>Dreissenoidea</taxon>
        <taxon>Dreissenidae</taxon>
        <taxon>Dreissena</taxon>
    </lineage>
</organism>
<accession>A0A9D4S5H1</accession>
<evidence type="ECO:0000313" key="3">
    <source>
        <dbReference type="Proteomes" id="UP000828390"/>
    </source>
</evidence>
<sequence>MFTLQVTRKGIPPQAMSGARGASATATETLNQASSDTDDYYDKEEQEEQEEQEEADAVFLTREYCIGLPLSARVMKGRRSCKYND</sequence>
<gene>
    <name evidence="2" type="ORF">DPMN_016391</name>
</gene>
<reference evidence="2" key="2">
    <citation type="submission" date="2020-11" db="EMBL/GenBank/DDBJ databases">
        <authorList>
            <person name="McCartney M.A."/>
            <person name="Auch B."/>
            <person name="Kono T."/>
            <person name="Mallez S."/>
            <person name="Becker A."/>
            <person name="Gohl D.M."/>
            <person name="Silverstein K.A.T."/>
            <person name="Koren S."/>
            <person name="Bechman K.B."/>
            <person name="Herman A."/>
            <person name="Abrahante J.E."/>
            <person name="Garbe J."/>
        </authorList>
    </citation>
    <scope>NUCLEOTIDE SEQUENCE</scope>
    <source>
        <strain evidence="2">Duluth1</strain>
        <tissue evidence="2">Whole animal</tissue>
    </source>
</reference>
<feature type="compositionally biased region" description="Acidic residues" evidence="1">
    <location>
        <begin position="36"/>
        <end position="55"/>
    </location>
</feature>
<dbReference type="AlphaFoldDB" id="A0A9D4S5H1"/>
<keyword evidence="3" id="KW-1185">Reference proteome</keyword>
<proteinExistence type="predicted"/>
<feature type="compositionally biased region" description="Polar residues" evidence="1">
    <location>
        <begin position="24"/>
        <end position="35"/>
    </location>
</feature>
<dbReference type="Proteomes" id="UP000828390">
    <property type="component" value="Unassembled WGS sequence"/>
</dbReference>
<comment type="caution">
    <text evidence="2">The sequence shown here is derived from an EMBL/GenBank/DDBJ whole genome shotgun (WGS) entry which is preliminary data.</text>
</comment>
<reference evidence="2" key="1">
    <citation type="journal article" date="2019" name="bioRxiv">
        <title>The Genome of the Zebra Mussel, Dreissena polymorpha: A Resource for Invasive Species Research.</title>
        <authorList>
            <person name="McCartney M.A."/>
            <person name="Auch B."/>
            <person name="Kono T."/>
            <person name="Mallez S."/>
            <person name="Zhang Y."/>
            <person name="Obille A."/>
            <person name="Becker A."/>
            <person name="Abrahante J.E."/>
            <person name="Garbe J."/>
            <person name="Badalamenti J.P."/>
            <person name="Herman A."/>
            <person name="Mangelson H."/>
            <person name="Liachko I."/>
            <person name="Sullivan S."/>
            <person name="Sone E.D."/>
            <person name="Koren S."/>
            <person name="Silverstein K.A.T."/>
            <person name="Beckman K.B."/>
            <person name="Gohl D.M."/>
        </authorList>
    </citation>
    <scope>NUCLEOTIDE SEQUENCE</scope>
    <source>
        <strain evidence="2">Duluth1</strain>
        <tissue evidence="2">Whole animal</tissue>
    </source>
</reference>
<protein>
    <submittedName>
        <fullName evidence="2">Uncharacterized protein</fullName>
    </submittedName>
</protein>